<dbReference type="RefSeq" id="WP_253745320.1">
    <property type="nucleotide sequence ID" value="NZ_BAABKA010000065.1"/>
</dbReference>
<proteinExistence type="predicted"/>
<protein>
    <submittedName>
        <fullName evidence="2">Uncharacterized protein</fullName>
    </submittedName>
</protein>
<keyword evidence="3" id="KW-1185">Reference proteome</keyword>
<comment type="caution">
    <text evidence="2">The sequence shown here is derived from an EMBL/GenBank/DDBJ whole genome shotgun (WGS) entry which is preliminary data.</text>
</comment>
<name>A0A9X2GI56_9ACTN</name>
<evidence type="ECO:0000256" key="1">
    <source>
        <dbReference type="SAM" id="MobiDB-lite"/>
    </source>
</evidence>
<evidence type="ECO:0000313" key="2">
    <source>
        <dbReference type="EMBL" id="MCP2358230.1"/>
    </source>
</evidence>
<gene>
    <name evidence="2" type="ORF">HD597_005250</name>
</gene>
<organism evidence="2 3">
    <name type="scientific">Nonomuraea thailandensis</name>
    <dbReference type="NCBI Taxonomy" id="1188745"/>
    <lineage>
        <taxon>Bacteria</taxon>
        <taxon>Bacillati</taxon>
        <taxon>Actinomycetota</taxon>
        <taxon>Actinomycetes</taxon>
        <taxon>Streptosporangiales</taxon>
        <taxon>Streptosporangiaceae</taxon>
        <taxon>Nonomuraea</taxon>
    </lineage>
</organism>
<accession>A0A9X2GI56</accession>
<evidence type="ECO:0000313" key="3">
    <source>
        <dbReference type="Proteomes" id="UP001139648"/>
    </source>
</evidence>
<sequence length="84" mass="8753">MAEAIAGGATIRQARPDTTPRAGRGDGRPVTAAGTAGRAEIESAPVSETVENVMPDHARVSPRGWLNLRCLLLVHGSSFPPEPP</sequence>
<dbReference type="EMBL" id="JAMZEB010000002">
    <property type="protein sequence ID" value="MCP2358230.1"/>
    <property type="molecule type" value="Genomic_DNA"/>
</dbReference>
<dbReference type="Proteomes" id="UP001139648">
    <property type="component" value="Unassembled WGS sequence"/>
</dbReference>
<feature type="region of interest" description="Disordered" evidence="1">
    <location>
        <begin position="1"/>
        <end position="40"/>
    </location>
</feature>
<reference evidence="2" key="1">
    <citation type="submission" date="2022-06" db="EMBL/GenBank/DDBJ databases">
        <title>Sequencing the genomes of 1000 actinobacteria strains.</title>
        <authorList>
            <person name="Klenk H.-P."/>
        </authorList>
    </citation>
    <scope>NUCLEOTIDE SEQUENCE</scope>
    <source>
        <strain evidence="2">DSM 46694</strain>
    </source>
</reference>
<dbReference type="AlphaFoldDB" id="A0A9X2GI56"/>